<feature type="region of interest" description="Disordered" evidence="5">
    <location>
        <begin position="636"/>
        <end position="657"/>
    </location>
</feature>
<dbReference type="CDD" id="cd01461">
    <property type="entry name" value="vWA_interalpha_trypsin_inhibitor"/>
    <property type="match status" value="1"/>
</dbReference>
<dbReference type="SMART" id="SM00327">
    <property type="entry name" value="VWA"/>
    <property type="match status" value="1"/>
</dbReference>
<dbReference type="Gene3D" id="3.30.70.141">
    <property type="entry name" value="Nucleoside diphosphate kinase-like domain"/>
    <property type="match status" value="2"/>
</dbReference>
<dbReference type="Proteomes" id="UP000237000">
    <property type="component" value="Unassembled WGS sequence"/>
</dbReference>
<dbReference type="GO" id="GO:0006241">
    <property type="term" value="P:CTP biosynthetic process"/>
    <property type="evidence" value="ECO:0007669"/>
    <property type="project" value="InterPro"/>
</dbReference>
<evidence type="ECO:0000256" key="1">
    <source>
        <dbReference type="ARBA" id="ARBA00000082"/>
    </source>
</evidence>
<protein>
    <submittedName>
        <fullName evidence="7">Nucleoside diphosphate kinase</fullName>
    </submittedName>
</protein>
<dbReference type="GO" id="GO:0006183">
    <property type="term" value="P:GTP biosynthetic process"/>
    <property type="evidence" value="ECO:0007669"/>
    <property type="project" value="InterPro"/>
</dbReference>
<evidence type="ECO:0000313" key="8">
    <source>
        <dbReference type="Proteomes" id="UP000237000"/>
    </source>
</evidence>
<proteinExistence type="inferred from homology"/>
<evidence type="ECO:0000256" key="3">
    <source>
        <dbReference type="PROSITE-ProRule" id="PRU00706"/>
    </source>
</evidence>
<feature type="binding site" evidence="3">
    <location>
        <position position="849"/>
    </location>
    <ligand>
        <name>ATP</name>
        <dbReference type="ChEBI" id="CHEBI:30616"/>
    </ligand>
</feature>
<feature type="binding site" evidence="3">
    <location>
        <position position="829"/>
    </location>
    <ligand>
        <name>ATP</name>
        <dbReference type="ChEBI" id="CHEBI:30616"/>
    </ligand>
</feature>
<comment type="caution">
    <text evidence="7">The sequence shown here is derived from an EMBL/GenBank/DDBJ whole genome shotgun (WGS) entry which is preliminary data.</text>
</comment>
<feature type="compositionally biased region" description="Polar residues" evidence="5">
    <location>
        <begin position="37"/>
        <end position="47"/>
    </location>
</feature>
<feature type="region of interest" description="Disordered" evidence="5">
    <location>
        <begin position="23"/>
        <end position="47"/>
    </location>
</feature>
<comment type="catalytic activity">
    <reaction evidence="2">
        <text>a ribonucleoside 5'-diphosphate + ATP = a ribonucleoside 5'-triphosphate + ADP</text>
        <dbReference type="Rhea" id="RHEA:18113"/>
        <dbReference type="ChEBI" id="CHEBI:30616"/>
        <dbReference type="ChEBI" id="CHEBI:57930"/>
        <dbReference type="ChEBI" id="CHEBI:61557"/>
        <dbReference type="ChEBI" id="CHEBI:456216"/>
        <dbReference type="EC" id="2.7.4.6"/>
    </reaction>
</comment>
<dbReference type="GO" id="GO:0004550">
    <property type="term" value="F:nucleoside diphosphate kinase activity"/>
    <property type="evidence" value="ECO:0007669"/>
    <property type="project" value="UniProtKB-EC"/>
</dbReference>
<evidence type="ECO:0000256" key="2">
    <source>
        <dbReference type="ARBA" id="ARBA00000937"/>
    </source>
</evidence>
<dbReference type="PANTHER" id="PTHR46503:SF9">
    <property type="entry name" value="INTER ALPHA-TRYPSIN INHIBITOR, HEAVY CHAIN-LIKE PROTEIN"/>
    <property type="match status" value="1"/>
</dbReference>
<feature type="binding site" evidence="3">
    <location>
        <position position="801"/>
    </location>
    <ligand>
        <name>ATP</name>
        <dbReference type="ChEBI" id="CHEBI:30616"/>
    </ligand>
</feature>
<dbReference type="InterPro" id="IPR023005">
    <property type="entry name" value="Nucleoside_diP_kinase_AS"/>
</dbReference>
<comment type="catalytic activity">
    <reaction evidence="1">
        <text>a 2'-deoxyribonucleoside 5'-diphosphate + ATP = a 2'-deoxyribonucleoside 5'-triphosphate + ADP</text>
        <dbReference type="Rhea" id="RHEA:44640"/>
        <dbReference type="ChEBI" id="CHEBI:30616"/>
        <dbReference type="ChEBI" id="CHEBI:61560"/>
        <dbReference type="ChEBI" id="CHEBI:73316"/>
        <dbReference type="ChEBI" id="CHEBI:456216"/>
        <dbReference type="EC" id="2.7.4.6"/>
    </reaction>
</comment>
<dbReference type="InterPro" id="IPR036465">
    <property type="entry name" value="vWFA_dom_sf"/>
</dbReference>
<dbReference type="PROSITE" id="PS00469">
    <property type="entry name" value="NDPK"/>
    <property type="match status" value="2"/>
</dbReference>
<dbReference type="STRING" id="63057.A0A2P5EDH6"/>
<dbReference type="PROSITE" id="PS51374">
    <property type="entry name" value="NDPK_LIKE"/>
    <property type="match status" value="2"/>
</dbReference>
<feature type="compositionally biased region" description="Pro residues" evidence="5">
    <location>
        <begin position="27"/>
        <end position="36"/>
    </location>
</feature>
<dbReference type="SUPFAM" id="SSF53300">
    <property type="entry name" value="vWA-like"/>
    <property type="match status" value="1"/>
</dbReference>
<feature type="binding site" evidence="3">
    <location>
        <position position="835"/>
    </location>
    <ligand>
        <name>ATP</name>
        <dbReference type="ChEBI" id="CHEBI:30616"/>
    </ligand>
</feature>
<feature type="binding site" evidence="3">
    <location>
        <position position="893"/>
    </location>
    <ligand>
        <name>ATP</name>
        <dbReference type="ChEBI" id="CHEBI:30616"/>
    </ligand>
</feature>
<evidence type="ECO:0000256" key="4">
    <source>
        <dbReference type="RuleBase" id="RU004011"/>
    </source>
</evidence>
<dbReference type="SMART" id="SM00562">
    <property type="entry name" value="NDK"/>
    <property type="match status" value="2"/>
</dbReference>
<organism evidence="7 8">
    <name type="scientific">Trema orientale</name>
    <name type="common">Charcoal tree</name>
    <name type="synonym">Celtis orientalis</name>
    <dbReference type="NCBI Taxonomy" id="63057"/>
    <lineage>
        <taxon>Eukaryota</taxon>
        <taxon>Viridiplantae</taxon>
        <taxon>Streptophyta</taxon>
        <taxon>Embryophyta</taxon>
        <taxon>Tracheophyta</taxon>
        <taxon>Spermatophyta</taxon>
        <taxon>Magnoliopsida</taxon>
        <taxon>eudicotyledons</taxon>
        <taxon>Gunneridae</taxon>
        <taxon>Pentapetalae</taxon>
        <taxon>rosids</taxon>
        <taxon>fabids</taxon>
        <taxon>Rosales</taxon>
        <taxon>Cannabaceae</taxon>
        <taxon>Trema</taxon>
    </lineage>
</organism>
<dbReference type="InterPro" id="IPR001564">
    <property type="entry name" value="Nucleoside_diP_kinase"/>
</dbReference>
<feature type="binding site" evidence="3">
    <location>
        <position position="989"/>
    </location>
    <ligand>
        <name>ATP</name>
        <dbReference type="ChEBI" id="CHEBI:30616"/>
    </ligand>
</feature>
<feature type="binding site" evidence="3">
    <location>
        <position position="999"/>
    </location>
    <ligand>
        <name>ATP</name>
        <dbReference type="ChEBI" id="CHEBI:30616"/>
    </ligand>
</feature>
<feature type="binding site" evidence="3">
    <location>
        <position position="859"/>
    </location>
    <ligand>
        <name>ATP</name>
        <dbReference type="ChEBI" id="CHEBI:30616"/>
    </ligand>
</feature>
<dbReference type="EMBL" id="JXTC01000176">
    <property type="protein sequence ID" value="PON83583.1"/>
    <property type="molecule type" value="Genomic_DNA"/>
</dbReference>
<dbReference type="InterPro" id="IPR002035">
    <property type="entry name" value="VWF_A"/>
</dbReference>
<accession>A0A2P5EDH6</accession>
<dbReference type="PRINTS" id="PR01243">
    <property type="entry name" value="NUCDPKINASE"/>
</dbReference>
<dbReference type="PROSITE" id="PS50234">
    <property type="entry name" value="VWFA"/>
    <property type="match status" value="1"/>
</dbReference>
<dbReference type="InterPro" id="IPR034907">
    <property type="entry name" value="NDK-like_dom"/>
</dbReference>
<feature type="active site" description="Pros-phosphohistidine intermediate" evidence="3">
    <location>
        <position position="1002"/>
    </location>
</feature>
<evidence type="ECO:0000259" key="6">
    <source>
        <dbReference type="PROSITE" id="PS50234"/>
    </source>
</evidence>
<dbReference type="InterPro" id="IPR036850">
    <property type="entry name" value="NDK-like_dom_sf"/>
</dbReference>
<dbReference type="SUPFAM" id="SSF54919">
    <property type="entry name" value="Nucleoside diphosphate kinase, NDK"/>
    <property type="match status" value="2"/>
</dbReference>
<dbReference type="OrthoDB" id="1729737at2759"/>
<dbReference type="PANTHER" id="PTHR46503">
    <property type="entry name" value="INTER-ALPHA-TRYPSIN INHIBITOR HEAVY CHAIN-LIKE PROTEIN"/>
    <property type="match status" value="1"/>
</dbReference>
<dbReference type="InParanoid" id="A0A2P5EDH6"/>
<comment type="similarity">
    <text evidence="3 4">Belongs to the NDK family.</text>
</comment>
<keyword evidence="7" id="KW-0418">Kinase</keyword>
<feature type="binding site" evidence="3">
    <location>
        <position position="975"/>
    </location>
    <ligand>
        <name>ATP</name>
        <dbReference type="ChEBI" id="CHEBI:30616"/>
    </ligand>
</feature>
<reference evidence="8" key="1">
    <citation type="submission" date="2016-06" db="EMBL/GenBank/DDBJ databases">
        <title>Parallel loss of symbiosis genes in relatives of nitrogen-fixing non-legume Parasponia.</title>
        <authorList>
            <person name="Van Velzen R."/>
            <person name="Holmer R."/>
            <person name="Bu F."/>
            <person name="Rutten L."/>
            <person name="Van Zeijl A."/>
            <person name="Liu W."/>
            <person name="Santuari L."/>
            <person name="Cao Q."/>
            <person name="Sharma T."/>
            <person name="Shen D."/>
            <person name="Roswanjaya Y."/>
            <person name="Wardhani T."/>
            <person name="Kalhor M.S."/>
            <person name="Jansen J."/>
            <person name="Van den Hoogen J."/>
            <person name="Gungor B."/>
            <person name="Hartog M."/>
            <person name="Hontelez J."/>
            <person name="Verver J."/>
            <person name="Yang W.-C."/>
            <person name="Schijlen E."/>
            <person name="Repin R."/>
            <person name="Schilthuizen M."/>
            <person name="Schranz E."/>
            <person name="Heidstra R."/>
            <person name="Miyata K."/>
            <person name="Fedorova E."/>
            <person name="Kohlen W."/>
            <person name="Bisseling T."/>
            <person name="Smit S."/>
            <person name="Geurts R."/>
        </authorList>
    </citation>
    <scope>NUCLEOTIDE SEQUENCE [LARGE SCALE GENOMIC DNA]</scope>
    <source>
        <strain evidence="8">cv. RG33-2</strain>
    </source>
</reference>
<dbReference type="AlphaFoldDB" id="A0A2P5EDH6"/>
<feature type="binding site" evidence="3">
    <location>
        <position position="941"/>
    </location>
    <ligand>
        <name>ATP</name>
        <dbReference type="ChEBI" id="CHEBI:30616"/>
    </ligand>
</feature>
<evidence type="ECO:0000256" key="5">
    <source>
        <dbReference type="SAM" id="MobiDB-lite"/>
    </source>
</evidence>
<keyword evidence="7" id="KW-0808">Transferase</keyword>
<dbReference type="Pfam" id="PF00334">
    <property type="entry name" value="NDK"/>
    <property type="match status" value="2"/>
</dbReference>
<sequence length="1030" mass="114567">MAAEFSSCVDCGVKLSKRIYYGKELRPPAPPPPPPSEEQTMTRSSPQEEYLPSAPMVYAVVPEPAIVDNPDVPSYQPYVHGRCEPPALVPLHMHGVAMEIEACLDTAFVSVTGTWRVHCIMAGKRCECRIAVPMGEKGSLLGVEVEVTGRSYRTQLIRRDDIESLEKLTKAQDGSFLRCQIYTFKIPKVEGGSFLSVRASWSQKLVYEVDQFCLRVPFSFPSYVNPVGKKVSMKEKILLKINSGTGTQVLCKSTSHPLKEIKRQVGKLNFSCEAEVPAWSNANFNFSYALSSSDFFGGVLLQSPNLRDFDEREMFCLYLFPGNNQTRKVFRKEVVFVIDISGSMRGDPLENVKNALLASLSNLSPRDTFNIIAFSGEVCLFSPSMELATKEAIIKATEWVNISLVANGGTNILLPIEQAIKLLAKTSDSIPFIFLITDGSVEDEREICSILKSYLTNVETVCPRICTFGIGLYCNHYFLQMLAQIGKGYYDAAFDSDSIDSRIQRLFSSASSVILADITFNTLEHLDSLELFPSNIPDLSSGSPLIVSGRYDGNFPDIMKVSGTLADLSNFTIDLKVQKTKDLPLNRVLARRQIDMLTSQAWLTESKEIEEKVAKMSKQTGVPSEYTLMLLVQPDKGKKAPDSVPTQEVNNKLKQRKKAADANKEKMLFLGRLGMGFGDVTATAANKLPVTEELKREPTDMLVMAASNCCSRVLNRIFQMPLSKFFFLFILISVYFSYSYANTGKERTLAIIKPDGLLGNYTDKIKNVIVEAGFIIFKEITLQLDKDGVSSFYAEHSSKSFFHSLIKYMTSGPVLVMILEKENAIADWRALIGPTDARKAKITHPHSIRAMCGVDSERNCVHGSDSPQSAQREISFFFLEKSAGKERTLAIIKPDGLLGNYTDKIKNVIVEAGFIIFKEITLQLDKDGVSSFYAEHSSKSFFHSLIKYMTSGPVLVMILEKENAIADWRALIGPTDARKAKITHPHSIRAMCGVDSERNCVHGSDSPQSAQREISFFFLEKSAGKILPYD</sequence>
<dbReference type="Gene3D" id="3.40.50.410">
    <property type="entry name" value="von Willebrand factor, type A domain"/>
    <property type="match status" value="1"/>
</dbReference>
<feature type="active site" description="Pros-phosphohistidine intermediate" evidence="3">
    <location>
        <position position="862"/>
    </location>
</feature>
<gene>
    <name evidence="7" type="ORF">TorRG33x02_206350</name>
</gene>
<feature type="binding site" evidence="3">
    <location>
        <position position="969"/>
    </location>
    <ligand>
        <name>ATP</name>
        <dbReference type="ChEBI" id="CHEBI:30616"/>
    </ligand>
</feature>
<feature type="binding site" evidence="3">
    <location>
        <position position="753"/>
    </location>
    <ligand>
        <name>ATP</name>
        <dbReference type="ChEBI" id="CHEBI:30616"/>
    </ligand>
</feature>
<keyword evidence="8" id="KW-1185">Reference proteome</keyword>
<dbReference type="GO" id="GO:0006228">
    <property type="term" value="P:UTP biosynthetic process"/>
    <property type="evidence" value="ECO:0007669"/>
    <property type="project" value="InterPro"/>
</dbReference>
<evidence type="ECO:0000313" key="7">
    <source>
        <dbReference type="EMBL" id="PON83583.1"/>
    </source>
</evidence>
<name>A0A2P5EDH6_TREOI</name>
<feature type="domain" description="VWFA" evidence="6">
    <location>
        <begin position="333"/>
        <end position="510"/>
    </location>
</feature>
<dbReference type="Pfam" id="PF13768">
    <property type="entry name" value="VWA_3"/>
    <property type="match status" value="1"/>
</dbReference>